<dbReference type="Gene3D" id="3.20.20.80">
    <property type="entry name" value="Glycosidases"/>
    <property type="match status" value="1"/>
</dbReference>
<organism evidence="1 2">
    <name type="scientific">Hucho hucho</name>
    <name type="common">huchen</name>
    <dbReference type="NCBI Taxonomy" id="62062"/>
    <lineage>
        <taxon>Eukaryota</taxon>
        <taxon>Metazoa</taxon>
        <taxon>Chordata</taxon>
        <taxon>Craniata</taxon>
        <taxon>Vertebrata</taxon>
        <taxon>Euteleostomi</taxon>
        <taxon>Actinopterygii</taxon>
        <taxon>Neopterygii</taxon>
        <taxon>Teleostei</taxon>
        <taxon>Protacanthopterygii</taxon>
        <taxon>Salmoniformes</taxon>
        <taxon>Salmonidae</taxon>
        <taxon>Salmoninae</taxon>
        <taxon>Hucho</taxon>
    </lineage>
</organism>
<sequence length="111" mass="11804">MAPTPASSTPLRAGSMLSGAAVSSTTPGSMFSGDYSEYFGLQVDEDSLVYLMTANHVLHTLYPDCITIAEDVSGMPAVCRSVAEGGLGFDYRLAMAIPDKWIQVRISLLPI</sequence>
<reference evidence="1" key="3">
    <citation type="submission" date="2025-09" db="UniProtKB">
        <authorList>
            <consortium name="Ensembl"/>
        </authorList>
    </citation>
    <scope>IDENTIFICATION</scope>
</reference>
<dbReference type="Proteomes" id="UP000314982">
    <property type="component" value="Unassembled WGS sequence"/>
</dbReference>
<dbReference type="GO" id="GO:0005737">
    <property type="term" value="C:cytoplasm"/>
    <property type="evidence" value="ECO:0007669"/>
    <property type="project" value="TreeGrafter"/>
</dbReference>
<dbReference type="AlphaFoldDB" id="A0A4W5K2T5"/>
<dbReference type="Ensembl" id="ENSHHUT00000006581.1">
    <property type="protein sequence ID" value="ENSHHUP00000006389.1"/>
    <property type="gene ID" value="ENSHHUG00000003938.1"/>
</dbReference>
<dbReference type="GeneTree" id="ENSGT00390000017040"/>
<proteinExistence type="predicted"/>
<keyword evidence="2" id="KW-1185">Reference proteome</keyword>
<dbReference type="PANTHER" id="PTHR43651:SF3">
    <property type="entry name" value="1,4-ALPHA-GLUCAN-BRANCHING ENZYME"/>
    <property type="match status" value="1"/>
</dbReference>
<dbReference type="GO" id="GO:0005978">
    <property type="term" value="P:glycogen biosynthetic process"/>
    <property type="evidence" value="ECO:0007669"/>
    <property type="project" value="TreeGrafter"/>
</dbReference>
<evidence type="ECO:0000313" key="2">
    <source>
        <dbReference type="Proteomes" id="UP000314982"/>
    </source>
</evidence>
<protein>
    <submittedName>
        <fullName evidence="1">Uncharacterized protein</fullName>
    </submittedName>
</protein>
<dbReference type="STRING" id="62062.ENSHHUP00000006389"/>
<evidence type="ECO:0000313" key="1">
    <source>
        <dbReference type="Ensembl" id="ENSHHUP00000006389.1"/>
    </source>
</evidence>
<dbReference type="InterPro" id="IPR017853">
    <property type="entry name" value="GH"/>
</dbReference>
<dbReference type="GO" id="GO:0003844">
    <property type="term" value="F:1,4-alpha-glucan branching enzyme activity"/>
    <property type="evidence" value="ECO:0007669"/>
    <property type="project" value="TreeGrafter"/>
</dbReference>
<name>A0A4W5K2T5_9TELE</name>
<accession>A0A4W5K2T5</accession>
<dbReference type="SUPFAM" id="SSF51445">
    <property type="entry name" value="(Trans)glycosidases"/>
    <property type="match status" value="1"/>
</dbReference>
<dbReference type="PANTHER" id="PTHR43651">
    <property type="entry name" value="1,4-ALPHA-GLUCAN-BRANCHING ENZYME"/>
    <property type="match status" value="1"/>
</dbReference>
<reference evidence="1" key="2">
    <citation type="submission" date="2025-08" db="UniProtKB">
        <authorList>
            <consortium name="Ensembl"/>
        </authorList>
    </citation>
    <scope>IDENTIFICATION</scope>
</reference>
<reference evidence="2" key="1">
    <citation type="submission" date="2018-06" db="EMBL/GenBank/DDBJ databases">
        <title>Genome assembly of Danube salmon.</title>
        <authorList>
            <person name="Macqueen D.J."/>
            <person name="Gundappa M.K."/>
        </authorList>
    </citation>
    <scope>NUCLEOTIDE SEQUENCE [LARGE SCALE GENOMIC DNA]</scope>
</reference>